<sequence>MKYIKHLLVLAAFLALSFLFFRLSLDNGFWDGYDYVGLENSLMMRSDPGAAFASTPPFKFQPLVYSIHYLLFKHFLFNASSYFLFNILLHGLNSFLVYLLVNTLIRDRAVAALSGLLFVFTVGSYGKSVMIASGLEDLLITFFTLTTMICYFHNELRLGGRVLSLWYLLTIIFFTASMLTRSTSFSILGAFLAFNFFFRRERKRKVIGAGFMVLIAMSIVSLVVKTSLFQYSPPLYKNYPGAFMFIFYATKNVINYLVRMIFPIHTSHLVTGAGPAVRFFYRFATEIRIFLALTVLSYSFFGFVFGNRTIRFFIAWTYIMVLPFAFFQFPGDWLNIRHLYLVSVGFVSVIAAGAVYCSRLISENRWRRLVPMIVPVAFILLSRFIVVQLDSSYCVKASSPIMAGFRQMLADKYEGVYVEGDELKMRTGP</sequence>
<accession>A0A7V2F3E0</accession>
<gene>
    <name evidence="2" type="ORF">ENO08_04640</name>
</gene>
<reference evidence="2" key="1">
    <citation type="journal article" date="2020" name="mSystems">
        <title>Genome- and Community-Level Interaction Insights into Carbon Utilization and Element Cycling Functions of Hydrothermarchaeota in Hydrothermal Sediment.</title>
        <authorList>
            <person name="Zhou Z."/>
            <person name="Liu Y."/>
            <person name="Xu W."/>
            <person name="Pan J."/>
            <person name="Luo Z.H."/>
            <person name="Li M."/>
        </authorList>
    </citation>
    <scope>NUCLEOTIDE SEQUENCE [LARGE SCALE GENOMIC DNA]</scope>
    <source>
        <strain evidence="2">SpSt-1233</strain>
    </source>
</reference>
<evidence type="ECO:0000256" key="1">
    <source>
        <dbReference type="SAM" id="Phobius"/>
    </source>
</evidence>
<feature type="transmembrane region" description="Helical" evidence="1">
    <location>
        <begin position="287"/>
        <end position="305"/>
    </location>
</feature>
<comment type="caution">
    <text evidence="2">The sequence shown here is derived from an EMBL/GenBank/DDBJ whole genome shotgun (WGS) entry which is preliminary data.</text>
</comment>
<feature type="transmembrane region" description="Helical" evidence="1">
    <location>
        <begin position="166"/>
        <end position="194"/>
    </location>
</feature>
<dbReference type="Proteomes" id="UP000886069">
    <property type="component" value="Unassembled WGS sequence"/>
</dbReference>
<feature type="transmembrane region" description="Helical" evidence="1">
    <location>
        <begin position="369"/>
        <end position="389"/>
    </location>
</feature>
<dbReference type="EMBL" id="DSEC01000327">
    <property type="protein sequence ID" value="HER43727.1"/>
    <property type="molecule type" value="Genomic_DNA"/>
</dbReference>
<feature type="transmembrane region" description="Helical" evidence="1">
    <location>
        <begin position="83"/>
        <end position="103"/>
    </location>
</feature>
<keyword evidence="1" id="KW-0812">Transmembrane</keyword>
<evidence type="ECO:0000313" key="2">
    <source>
        <dbReference type="EMBL" id="HER43727.1"/>
    </source>
</evidence>
<proteinExistence type="predicted"/>
<dbReference type="AlphaFoldDB" id="A0A7V2F3E0"/>
<feature type="transmembrane region" description="Helical" evidence="1">
    <location>
        <begin position="236"/>
        <end position="254"/>
    </location>
</feature>
<keyword evidence="1" id="KW-1133">Transmembrane helix</keyword>
<name>A0A7V2F3E0_UNCEI</name>
<feature type="transmembrane region" description="Helical" evidence="1">
    <location>
        <begin position="337"/>
        <end position="357"/>
    </location>
</feature>
<feature type="transmembrane region" description="Helical" evidence="1">
    <location>
        <begin position="138"/>
        <end position="154"/>
    </location>
</feature>
<organism evidence="2">
    <name type="scientific">Eiseniibacteriota bacterium</name>
    <dbReference type="NCBI Taxonomy" id="2212470"/>
    <lineage>
        <taxon>Bacteria</taxon>
        <taxon>Candidatus Eiseniibacteriota</taxon>
    </lineage>
</organism>
<evidence type="ECO:0008006" key="3">
    <source>
        <dbReference type="Google" id="ProtNLM"/>
    </source>
</evidence>
<feature type="transmembrane region" description="Helical" evidence="1">
    <location>
        <begin position="312"/>
        <end position="331"/>
    </location>
</feature>
<keyword evidence="1" id="KW-0472">Membrane</keyword>
<protein>
    <recommendedName>
        <fullName evidence="3">Glycosyltransferase RgtA/B/C/D-like domain-containing protein</fullName>
    </recommendedName>
</protein>
<feature type="transmembrane region" description="Helical" evidence="1">
    <location>
        <begin position="109"/>
        <end position="126"/>
    </location>
</feature>
<feature type="transmembrane region" description="Helical" evidence="1">
    <location>
        <begin position="206"/>
        <end position="224"/>
    </location>
</feature>